<dbReference type="PANTHER" id="PTHR34351:SF2">
    <property type="entry name" value="DUF58 DOMAIN-CONTAINING PROTEIN"/>
    <property type="match status" value="1"/>
</dbReference>
<feature type="transmembrane region" description="Helical" evidence="1">
    <location>
        <begin position="38"/>
        <end position="58"/>
    </location>
</feature>
<keyword evidence="1" id="KW-0812">Transmembrane</keyword>
<keyword evidence="1" id="KW-1133">Transmembrane helix</keyword>
<dbReference type="RefSeq" id="WP_134208708.1">
    <property type="nucleotide sequence ID" value="NZ_CP038015.1"/>
</dbReference>
<dbReference type="AlphaFoldDB" id="A0A4P6ZUP4"/>
<keyword evidence="1" id="KW-0472">Membrane</keyword>
<keyword evidence="4" id="KW-1185">Reference proteome</keyword>
<dbReference type="KEGG" id="panc:E2636_02495"/>
<dbReference type="Proteomes" id="UP000294292">
    <property type="component" value="Chromosome"/>
</dbReference>
<evidence type="ECO:0000259" key="2">
    <source>
        <dbReference type="Pfam" id="PF01882"/>
    </source>
</evidence>
<gene>
    <name evidence="3" type="ORF">E2636_02495</name>
</gene>
<sequence length="405" mass="46440">MKRINSSLALGLRLLFVIFLLISAFTFAMFQGGFVSWFIFYTVLPFALYSIIFFFIPISKIQVERFIQTPQIRKGDKLIVTVKLIRTSRFPMLYLVVKEMTQSLQLIRHMDSSQLKTIKMVGFQRIIEWTYEIDHMPRGEHTLDGIEITVSDFFGWVKKSQILPIKQMVLVYPNITEMIFMPIETRYEQGAVASPFTIVKDTTMATGVRDYQPGDRVSWIHWKSFARTQTLRTKEFEDRESQELFIITDRKPSDNFEEQIELTASVLQAVVRNQASAAFLSLGATRFYFPTVKSEDQLQRTMFHLAKVEDDLKKPIEQMLPRDPAMSSATSVLLITGDLTAGLIEAIPKSAKNLRQCTVFVVIKKGEKLSKQAGVMHKLARSRGMIIHVLSPDHFANAFTEVGRS</sequence>
<reference evidence="3 4" key="1">
    <citation type="submission" date="2019-03" db="EMBL/GenBank/DDBJ databases">
        <title>Complete genome sequence of Paenisporosarcina antarctica CGMCC 1.6503T.</title>
        <authorList>
            <person name="Rong J.-C."/>
            <person name="Chi N.-Y."/>
            <person name="Zhang Q.-F."/>
        </authorList>
    </citation>
    <scope>NUCLEOTIDE SEQUENCE [LARGE SCALE GENOMIC DNA]</scope>
    <source>
        <strain evidence="3 4">CGMCC 1.6503</strain>
    </source>
</reference>
<feature type="domain" description="DUF58" evidence="2">
    <location>
        <begin position="208"/>
        <end position="369"/>
    </location>
</feature>
<name>A0A4P6ZUP4_9BACL</name>
<accession>A0A4P6ZUP4</accession>
<feature type="transmembrane region" description="Helical" evidence="1">
    <location>
        <begin position="12"/>
        <end position="32"/>
    </location>
</feature>
<evidence type="ECO:0000313" key="4">
    <source>
        <dbReference type="Proteomes" id="UP000294292"/>
    </source>
</evidence>
<organism evidence="3 4">
    <name type="scientific">Paenisporosarcina antarctica</name>
    <dbReference type="NCBI Taxonomy" id="417367"/>
    <lineage>
        <taxon>Bacteria</taxon>
        <taxon>Bacillati</taxon>
        <taxon>Bacillota</taxon>
        <taxon>Bacilli</taxon>
        <taxon>Bacillales</taxon>
        <taxon>Caryophanaceae</taxon>
        <taxon>Paenisporosarcina</taxon>
    </lineage>
</organism>
<evidence type="ECO:0000256" key="1">
    <source>
        <dbReference type="SAM" id="Phobius"/>
    </source>
</evidence>
<dbReference type="OrthoDB" id="140416at2"/>
<dbReference type="Pfam" id="PF01882">
    <property type="entry name" value="DUF58"/>
    <property type="match status" value="1"/>
</dbReference>
<dbReference type="EMBL" id="CP038015">
    <property type="protein sequence ID" value="QBP40092.1"/>
    <property type="molecule type" value="Genomic_DNA"/>
</dbReference>
<dbReference type="PANTHER" id="PTHR34351">
    <property type="entry name" value="SLR1927 PROTEIN-RELATED"/>
    <property type="match status" value="1"/>
</dbReference>
<proteinExistence type="predicted"/>
<evidence type="ECO:0000313" key="3">
    <source>
        <dbReference type="EMBL" id="QBP40092.1"/>
    </source>
</evidence>
<dbReference type="InterPro" id="IPR002881">
    <property type="entry name" value="DUF58"/>
</dbReference>
<protein>
    <submittedName>
        <fullName evidence="3">DUF58 domain-containing protein</fullName>
    </submittedName>
</protein>